<evidence type="ECO:0000256" key="8">
    <source>
        <dbReference type="ARBA" id="ARBA00022989"/>
    </source>
</evidence>
<dbReference type="AlphaFoldDB" id="A0A2H0X9P9"/>
<feature type="transmembrane region" description="Helical" evidence="11">
    <location>
        <begin position="151"/>
        <end position="168"/>
    </location>
</feature>
<keyword evidence="4" id="KW-0808">Transferase</keyword>
<evidence type="ECO:0000256" key="11">
    <source>
        <dbReference type="SAM" id="Phobius"/>
    </source>
</evidence>
<protein>
    <submittedName>
        <fullName evidence="12">Rod shape-determining protein RodA</fullName>
    </submittedName>
</protein>
<dbReference type="GO" id="GO:0051301">
    <property type="term" value="P:cell division"/>
    <property type="evidence" value="ECO:0007669"/>
    <property type="project" value="InterPro"/>
</dbReference>
<dbReference type="Pfam" id="PF01098">
    <property type="entry name" value="FTSW_RODA_SPOVE"/>
    <property type="match status" value="1"/>
</dbReference>
<dbReference type="InterPro" id="IPR001182">
    <property type="entry name" value="FtsW/RodA"/>
</dbReference>
<dbReference type="PANTHER" id="PTHR30474">
    <property type="entry name" value="CELL CYCLE PROTEIN"/>
    <property type="match status" value="1"/>
</dbReference>
<keyword evidence="9 11" id="KW-0472">Membrane</keyword>
<dbReference type="GO" id="GO:0009252">
    <property type="term" value="P:peptidoglycan biosynthetic process"/>
    <property type="evidence" value="ECO:0007669"/>
    <property type="project" value="UniProtKB-KW"/>
</dbReference>
<keyword evidence="3" id="KW-0328">Glycosyltransferase</keyword>
<keyword evidence="6" id="KW-0133">Cell shape</keyword>
<feature type="transmembrane region" description="Helical" evidence="11">
    <location>
        <begin position="129"/>
        <end position="145"/>
    </location>
</feature>
<comment type="caution">
    <text evidence="12">The sequence shown here is derived from an EMBL/GenBank/DDBJ whole genome shotgun (WGS) entry which is preliminary data.</text>
</comment>
<dbReference type="GO" id="GO:0015648">
    <property type="term" value="F:lipid-linked peptidoglycan transporter activity"/>
    <property type="evidence" value="ECO:0007669"/>
    <property type="project" value="TreeGrafter"/>
</dbReference>
<keyword evidence="10" id="KW-0961">Cell wall biogenesis/degradation</keyword>
<name>A0A2H0X9P9_UNCKA</name>
<keyword evidence="2" id="KW-1003">Cell membrane</keyword>
<dbReference type="GO" id="GO:0005886">
    <property type="term" value="C:plasma membrane"/>
    <property type="evidence" value="ECO:0007669"/>
    <property type="project" value="TreeGrafter"/>
</dbReference>
<feature type="transmembrane region" description="Helical" evidence="11">
    <location>
        <begin position="7"/>
        <end position="27"/>
    </location>
</feature>
<accession>A0A2H0X9P9</accession>
<feature type="transmembrane region" description="Helical" evidence="11">
    <location>
        <begin position="292"/>
        <end position="315"/>
    </location>
</feature>
<feature type="transmembrane region" description="Helical" evidence="11">
    <location>
        <begin position="321"/>
        <end position="343"/>
    </location>
</feature>
<keyword evidence="7" id="KW-0573">Peptidoglycan synthesis</keyword>
<dbReference type="GO" id="GO:0071555">
    <property type="term" value="P:cell wall organization"/>
    <property type="evidence" value="ECO:0007669"/>
    <property type="project" value="UniProtKB-KW"/>
</dbReference>
<evidence type="ECO:0000313" key="12">
    <source>
        <dbReference type="EMBL" id="PIS21632.1"/>
    </source>
</evidence>
<dbReference type="InterPro" id="IPR018365">
    <property type="entry name" value="Cell_cycle_FtsW-rel_CS"/>
</dbReference>
<evidence type="ECO:0000256" key="7">
    <source>
        <dbReference type="ARBA" id="ARBA00022984"/>
    </source>
</evidence>
<evidence type="ECO:0000256" key="4">
    <source>
        <dbReference type="ARBA" id="ARBA00022679"/>
    </source>
</evidence>
<feature type="transmembrane region" description="Helical" evidence="11">
    <location>
        <begin position="39"/>
        <end position="55"/>
    </location>
</feature>
<organism evidence="12 13">
    <name type="scientific">candidate division WWE3 bacterium CG08_land_8_20_14_0_20_41_15</name>
    <dbReference type="NCBI Taxonomy" id="1975086"/>
    <lineage>
        <taxon>Bacteria</taxon>
        <taxon>Katanobacteria</taxon>
    </lineage>
</organism>
<dbReference type="Proteomes" id="UP000231098">
    <property type="component" value="Unassembled WGS sequence"/>
</dbReference>
<dbReference type="PANTHER" id="PTHR30474:SF1">
    <property type="entry name" value="PEPTIDOGLYCAN GLYCOSYLTRANSFERASE MRDB"/>
    <property type="match status" value="1"/>
</dbReference>
<dbReference type="InterPro" id="IPR011923">
    <property type="entry name" value="RodA/MrdB"/>
</dbReference>
<evidence type="ECO:0000256" key="5">
    <source>
        <dbReference type="ARBA" id="ARBA00022692"/>
    </source>
</evidence>
<feature type="transmembrane region" description="Helical" evidence="11">
    <location>
        <begin position="260"/>
        <end position="280"/>
    </location>
</feature>
<dbReference type="NCBIfam" id="TIGR02210">
    <property type="entry name" value="rodA_shape"/>
    <property type="match status" value="1"/>
</dbReference>
<dbReference type="PROSITE" id="PS00428">
    <property type="entry name" value="FTSW_RODA_SPOVE"/>
    <property type="match status" value="1"/>
</dbReference>
<dbReference type="GO" id="GO:0032153">
    <property type="term" value="C:cell division site"/>
    <property type="evidence" value="ECO:0007669"/>
    <property type="project" value="TreeGrafter"/>
</dbReference>
<keyword evidence="5 11" id="KW-0812">Transmembrane</keyword>
<sequence>MLKTLPRFDFLLFLPMVFLFMLGYSALYSTSRASADNQIVFFSVSLVFYFLFSFIDYHSLVALKNPIFILSVFSLVAVYVLGEVTRGSSRWFTFGEFGLQPSEFAKITLVISLAGYLSKVFVKISLSKLLGTLTITLPLAALVFIQPDLGTSIVLIAVWFFMVFYSGIPIPYIISIFSLGGIISYPFWNILKEYQKNRLISFFNPALDPLGRGYNVIQAKIAVGSGKILGRGFGRGTQSHLRFLPEYHTDFIFASFAEEWGFLGTILMLFLFLFLLLRILQIAKSADCLGSLICVGVFSIILVQLVVNVGMNIGIMPITGIPLPLISYGGSSLLTMMIFLGVVQSVAIHKSLDANDKALFDNVVSCG</sequence>
<proteinExistence type="predicted"/>
<evidence type="ECO:0000313" key="13">
    <source>
        <dbReference type="Proteomes" id="UP000231098"/>
    </source>
</evidence>
<evidence type="ECO:0000256" key="2">
    <source>
        <dbReference type="ARBA" id="ARBA00022475"/>
    </source>
</evidence>
<evidence type="ECO:0000256" key="9">
    <source>
        <dbReference type="ARBA" id="ARBA00023136"/>
    </source>
</evidence>
<keyword evidence="8 11" id="KW-1133">Transmembrane helix</keyword>
<dbReference type="GO" id="GO:0016757">
    <property type="term" value="F:glycosyltransferase activity"/>
    <property type="evidence" value="ECO:0007669"/>
    <property type="project" value="UniProtKB-KW"/>
</dbReference>
<evidence type="ECO:0000256" key="1">
    <source>
        <dbReference type="ARBA" id="ARBA00004141"/>
    </source>
</evidence>
<evidence type="ECO:0000256" key="3">
    <source>
        <dbReference type="ARBA" id="ARBA00022676"/>
    </source>
</evidence>
<feature type="transmembrane region" description="Helical" evidence="11">
    <location>
        <begin position="67"/>
        <end position="84"/>
    </location>
</feature>
<gene>
    <name evidence="12" type="ORF">COT51_01855</name>
</gene>
<evidence type="ECO:0000256" key="6">
    <source>
        <dbReference type="ARBA" id="ARBA00022960"/>
    </source>
</evidence>
<dbReference type="EMBL" id="PEYV01000029">
    <property type="protein sequence ID" value="PIS21632.1"/>
    <property type="molecule type" value="Genomic_DNA"/>
</dbReference>
<dbReference type="GO" id="GO:0008360">
    <property type="term" value="P:regulation of cell shape"/>
    <property type="evidence" value="ECO:0007669"/>
    <property type="project" value="UniProtKB-KW"/>
</dbReference>
<reference evidence="13" key="1">
    <citation type="submission" date="2017-09" db="EMBL/GenBank/DDBJ databases">
        <title>Depth-based differentiation of microbial function through sediment-hosted aquifers and enrichment of novel symbionts in the deep terrestrial subsurface.</title>
        <authorList>
            <person name="Probst A.J."/>
            <person name="Ladd B."/>
            <person name="Jarett J.K."/>
            <person name="Geller-Mcgrath D.E."/>
            <person name="Sieber C.M.K."/>
            <person name="Emerson J.B."/>
            <person name="Anantharaman K."/>
            <person name="Thomas B.C."/>
            <person name="Malmstrom R."/>
            <person name="Stieglmeier M."/>
            <person name="Klingl A."/>
            <person name="Woyke T."/>
            <person name="Ryan C.M."/>
            <person name="Banfield J.F."/>
        </authorList>
    </citation>
    <scope>NUCLEOTIDE SEQUENCE [LARGE SCALE GENOMIC DNA]</scope>
</reference>
<evidence type="ECO:0000256" key="10">
    <source>
        <dbReference type="ARBA" id="ARBA00023316"/>
    </source>
</evidence>
<comment type="subcellular location">
    <subcellularLocation>
        <location evidence="1">Membrane</location>
        <topology evidence="1">Multi-pass membrane protein</topology>
    </subcellularLocation>
</comment>